<protein>
    <submittedName>
        <fullName evidence="5">Site-specific integrase</fullName>
    </submittedName>
</protein>
<dbReference type="Gene3D" id="1.10.150.130">
    <property type="match status" value="1"/>
</dbReference>
<gene>
    <name evidence="5" type="ORF">NF867_09325</name>
</gene>
<evidence type="ECO:0000313" key="5">
    <source>
        <dbReference type="EMBL" id="MCO4293063.1"/>
    </source>
</evidence>
<dbReference type="InterPro" id="IPR013762">
    <property type="entry name" value="Integrase-like_cat_sf"/>
</dbReference>
<dbReference type="InterPro" id="IPR010998">
    <property type="entry name" value="Integrase_recombinase_N"/>
</dbReference>
<dbReference type="Pfam" id="PF13102">
    <property type="entry name" value="Phage_int_SAM_5"/>
    <property type="match status" value="1"/>
</dbReference>
<dbReference type="EMBL" id="JAMWYS010000030">
    <property type="protein sequence ID" value="MCO4293063.1"/>
    <property type="molecule type" value="Genomic_DNA"/>
</dbReference>
<dbReference type="CDD" id="cd01185">
    <property type="entry name" value="INTN1_C_like"/>
    <property type="match status" value="1"/>
</dbReference>
<comment type="caution">
    <text evidence="5">The sequence shown here is derived from an EMBL/GenBank/DDBJ whole genome shotgun (WGS) entry which is preliminary data.</text>
</comment>
<dbReference type="InterPro" id="IPR002104">
    <property type="entry name" value="Integrase_catalytic"/>
</dbReference>
<keyword evidence="6" id="KW-1185">Reference proteome</keyword>
<evidence type="ECO:0000256" key="3">
    <source>
        <dbReference type="ARBA" id="ARBA00023172"/>
    </source>
</evidence>
<dbReference type="PANTHER" id="PTHR30349">
    <property type="entry name" value="PHAGE INTEGRASE-RELATED"/>
    <property type="match status" value="1"/>
</dbReference>
<sequence>MATLKIFLNTSKVNGRGEAPLYMRVIQNRKSNYASLGIYLKEKDWDSSKRIVKKAHPNSTRLNNLIATKIAEAQGTLLDFEMKGDSDNSEKLIKAIKGETSLLFFDYSAHFFKISQTKLKLGTIRKMNVAIEKVKKFTSNQNFYLDQLNVIWLNKFEYYLRSELKNGTNTIHTTMKSIRRIINEAIKEEVFPPEKNPFLRYKLKWEQTPKNYLTEEELGKLEKLQLQKGSKKDIHRDMFVFAAYAGGLRISDILMLRWQQYNGERVVVNTHKTGTTVSIKLPPRAIQIIEKYKTEYTVNEDFIFPLLKRFIDYSVEKTLFSWISSHSAYTNADLKDLAKSAGINKKLHFHVSRHTWATRALSKGMRIEYVSRLMGHNSIKTTQVYAKIVNEELDKAMEVFN</sequence>
<comment type="similarity">
    <text evidence="1">Belongs to the 'phage' integrase family.</text>
</comment>
<reference evidence="5" key="1">
    <citation type="submission" date="2022-06" db="EMBL/GenBank/DDBJ databases">
        <title>Solitalea sp. MAHUQ-68 isolated from rhizospheric soil.</title>
        <authorList>
            <person name="Huq M.A."/>
        </authorList>
    </citation>
    <scope>NUCLEOTIDE SEQUENCE</scope>
    <source>
        <strain evidence="5">MAHUQ-68</strain>
    </source>
</reference>
<evidence type="ECO:0000313" key="6">
    <source>
        <dbReference type="Proteomes" id="UP001155182"/>
    </source>
</evidence>
<dbReference type="PROSITE" id="PS51898">
    <property type="entry name" value="TYR_RECOMBINASE"/>
    <property type="match status" value="1"/>
</dbReference>
<accession>A0A9X2JCH5</accession>
<evidence type="ECO:0000256" key="2">
    <source>
        <dbReference type="ARBA" id="ARBA00023125"/>
    </source>
</evidence>
<dbReference type="RefSeq" id="WP_252587558.1">
    <property type="nucleotide sequence ID" value="NZ_JAMWYS010000030.1"/>
</dbReference>
<name>A0A9X2JCH5_9SPHI</name>
<dbReference type="GO" id="GO:0006310">
    <property type="term" value="P:DNA recombination"/>
    <property type="evidence" value="ECO:0007669"/>
    <property type="project" value="UniProtKB-KW"/>
</dbReference>
<dbReference type="SUPFAM" id="SSF56349">
    <property type="entry name" value="DNA breaking-rejoining enzymes"/>
    <property type="match status" value="1"/>
</dbReference>
<dbReference type="InterPro" id="IPR050090">
    <property type="entry name" value="Tyrosine_recombinase_XerCD"/>
</dbReference>
<proteinExistence type="inferred from homology"/>
<organism evidence="5 6">
    <name type="scientific">Solitalea agri</name>
    <dbReference type="NCBI Taxonomy" id="2953739"/>
    <lineage>
        <taxon>Bacteria</taxon>
        <taxon>Pseudomonadati</taxon>
        <taxon>Bacteroidota</taxon>
        <taxon>Sphingobacteriia</taxon>
        <taxon>Sphingobacteriales</taxon>
        <taxon>Sphingobacteriaceae</taxon>
        <taxon>Solitalea</taxon>
    </lineage>
</organism>
<dbReference type="Pfam" id="PF17293">
    <property type="entry name" value="Arm-DNA-bind_5"/>
    <property type="match status" value="1"/>
</dbReference>
<dbReference type="AlphaFoldDB" id="A0A9X2JCH5"/>
<dbReference type="PANTHER" id="PTHR30349:SF64">
    <property type="entry name" value="PROPHAGE INTEGRASE INTD-RELATED"/>
    <property type="match status" value="1"/>
</dbReference>
<evidence type="ECO:0000256" key="1">
    <source>
        <dbReference type="ARBA" id="ARBA00008857"/>
    </source>
</evidence>
<evidence type="ECO:0000259" key="4">
    <source>
        <dbReference type="PROSITE" id="PS51898"/>
    </source>
</evidence>
<feature type="domain" description="Tyr recombinase" evidence="4">
    <location>
        <begin position="208"/>
        <end position="398"/>
    </location>
</feature>
<dbReference type="Pfam" id="PF00589">
    <property type="entry name" value="Phage_integrase"/>
    <property type="match status" value="1"/>
</dbReference>
<dbReference type="InterPro" id="IPR035386">
    <property type="entry name" value="Arm-DNA-bind_5"/>
</dbReference>
<dbReference type="GO" id="GO:0003677">
    <property type="term" value="F:DNA binding"/>
    <property type="evidence" value="ECO:0007669"/>
    <property type="project" value="UniProtKB-KW"/>
</dbReference>
<dbReference type="InterPro" id="IPR011010">
    <property type="entry name" value="DNA_brk_join_enz"/>
</dbReference>
<dbReference type="InterPro" id="IPR025269">
    <property type="entry name" value="SAM-like_dom"/>
</dbReference>
<dbReference type="Gene3D" id="1.10.443.10">
    <property type="entry name" value="Intergrase catalytic core"/>
    <property type="match status" value="1"/>
</dbReference>
<keyword evidence="3" id="KW-0233">DNA recombination</keyword>
<dbReference type="Proteomes" id="UP001155182">
    <property type="component" value="Unassembled WGS sequence"/>
</dbReference>
<keyword evidence="2" id="KW-0238">DNA-binding</keyword>
<dbReference type="GO" id="GO:0015074">
    <property type="term" value="P:DNA integration"/>
    <property type="evidence" value="ECO:0007669"/>
    <property type="project" value="InterPro"/>
</dbReference>